<dbReference type="GO" id="GO:0008013">
    <property type="term" value="F:beta-catenin binding"/>
    <property type="evidence" value="ECO:0007669"/>
    <property type="project" value="InterPro"/>
</dbReference>
<evidence type="ECO:0000256" key="1">
    <source>
        <dbReference type="ARBA" id="ARBA00004123"/>
    </source>
</evidence>
<dbReference type="GO" id="GO:0030512">
    <property type="term" value="P:negative regulation of transforming growth factor beta receptor signaling pathway"/>
    <property type="evidence" value="ECO:0007669"/>
    <property type="project" value="TreeGrafter"/>
</dbReference>
<feature type="region of interest" description="Disordered" evidence="4">
    <location>
        <begin position="93"/>
        <end position="232"/>
    </location>
</feature>
<dbReference type="Gene3D" id="3.30.40.10">
    <property type="entry name" value="Zinc/RING finger domain, C3HC4 (zinc finger)"/>
    <property type="match status" value="1"/>
</dbReference>
<evidence type="ECO:0000256" key="3">
    <source>
        <dbReference type="ARBA" id="ARBA00023242"/>
    </source>
</evidence>
<sequence length="295" mass="29524">MAGPGQPLPGPSPMGPIGESTGPVVGRGIGPSLRSELASLPRPPQQVVYVFTTSLANRAAEAVIHGHADSILLFHQKTVTRTKLDQCVSGGKLPGLSEQLSSGSTPPTGTPKSQSGTPRPASVGGGAGGHLHSAGTPSSTGHPEDEALQARPGGAPNSNSGGPGPHPLGPTLRREGAAREARTGRDCWPRRAPGLPVPQPRGDPCTPPGGAGGGRGRGARRGCPRSSWSTGSGLCRRCATSRDCCCGGWRGCRGPGGPNGNPGGPGANGNALGGVGAAAWTATPARRQPRELQQQ</sequence>
<gene>
    <name evidence="5" type="ORF">ANANG_G00163750</name>
</gene>
<feature type="compositionally biased region" description="Polar residues" evidence="4">
    <location>
        <begin position="98"/>
        <end position="117"/>
    </location>
</feature>
<feature type="compositionally biased region" description="Pro residues" evidence="4">
    <location>
        <begin position="195"/>
        <end position="207"/>
    </location>
</feature>
<dbReference type="GO" id="GO:0003713">
    <property type="term" value="F:transcription coactivator activity"/>
    <property type="evidence" value="ECO:0007669"/>
    <property type="project" value="InterPro"/>
</dbReference>
<dbReference type="GO" id="GO:0045944">
    <property type="term" value="P:positive regulation of transcription by RNA polymerase II"/>
    <property type="evidence" value="ECO:0007669"/>
    <property type="project" value="TreeGrafter"/>
</dbReference>
<accession>A0A9D3RZ48</accession>
<dbReference type="EMBL" id="JAFIRN010000008">
    <property type="protein sequence ID" value="KAG5844557.1"/>
    <property type="molecule type" value="Genomic_DNA"/>
</dbReference>
<dbReference type="InterPro" id="IPR013083">
    <property type="entry name" value="Znf_RING/FYVE/PHD"/>
</dbReference>
<protein>
    <submittedName>
        <fullName evidence="5">Uncharacterized protein</fullName>
    </submittedName>
</protein>
<comment type="subcellular location">
    <subcellularLocation>
        <location evidence="1">Nucleus</location>
    </subcellularLocation>
</comment>
<dbReference type="PANTHER" id="PTHR15185:SF3">
    <property type="entry name" value="B-CELL CLL_LYMPHOMA 9-LIKE PROTEIN"/>
    <property type="match status" value="1"/>
</dbReference>
<proteinExistence type="inferred from homology"/>
<keyword evidence="6" id="KW-1185">Reference proteome</keyword>
<name>A0A9D3RZ48_ANGAN</name>
<dbReference type="GO" id="GO:0060070">
    <property type="term" value="P:canonical Wnt signaling pathway"/>
    <property type="evidence" value="ECO:0007669"/>
    <property type="project" value="InterPro"/>
</dbReference>
<reference evidence="5" key="1">
    <citation type="submission" date="2021-01" db="EMBL/GenBank/DDBJ databases">
        <title>A chromosome-scale assembly of European eel, Anguilla anguilla.</title>
        <authorList>
            <person name="Henkel C."/>
            <person name="Jong-Raadsen S.A."/>
            <person name="Dufour S."/>
            <person name="Weltzien F.-A."/>
            <person name="Palstra A.P."/>
            <person name="Pelster B."/>
            <person name="Spaink H.P."/>
            <person name="Van Den Thillart G.E."/>
            <person name="Jansen H."/>
            <person name="Zahm M."/>
            <person name="Klopp C."/>
            <person name="Cedric C."/>
            <person name="Louis A."/>
            <person name="Berthelot C."/>
            <person name="Parey E."/>
            <person name="Roest Crollius H."/>
            <person name="Montfort J."/>
            <person name="Robinson-Rechavi M."/>
            <person name="Bucao C."/>
            <person name="Bouchez O."/>
            <person name="Gislard M."/>
            <person name="Lluch J."/>
            <person name="Milhes M."/>
            <person name="Lampietro C."/>
            <person name="Lopez Roques C."/>
            <person name="Donnadieu C."/>
            <person name="Braasch I."/>
            <person name="Desvignes T."/>
            <person name="Postlethwait J."/>
            <person name="Bobe J."/>
            <person name="Guiguen Y."/>
            <person name="Dirks R."/>
        </authorList>
    </citation>
    <scope>NUCLEOTIDE SEQUENCE</scope>
    <source>
        <strain evidence="5">Tag_6206</strain>
        <tissue evidence="5">Liver</tissue>
    </source>
</reference>
<dbReference type="PANTHER" id="PTHR15185">
    <property type="entry name" value="BCL9"/>
    <property type="match status" value="1"/>
</dbReference>
<evidence type="ECO:0000256" key="2">
    <source>
        <dbReference type="ARBA" id="ARBA00009200"/>
    </source>
</evidence>
<keyword evidence="3" id="KW-0539">Nucleus</keyword>
<dbReference type="AlphaFoldDB" id="A0A9D3RZ48"/>
<dbReference type="GO" id="GO:1990907">
    <property type="term" value="C:beta-catenin-TCF complex"/>
    <property type="evidence" value="ECO:0007669"/>
    <property type="project" value="TreeGrafter"/>
</dbReference>
<evidence type="ECO:0000313" key="5">
    <source>
        <dbReference type="EMBL" id="KAG5844557.1"/>
    </source>
</evidence>
<comment type="caution">
    <text evidence="5">The sequence shown here is derived from an EMBL/GenBank/DDBJ whole genome shotgun (WGS) entry which is preliminary data.</text>
</comment>
<feature type="compositionally biased region" description="Basic and acidic residues" evidence="4">
    <location>
        <begin position="172"/>
        <end position="189"/>
    </location>
</feature>
<comment type="similarity">
    <text evidence="2">Belongs to the BCL9 family.</text>
</comment>
<evidence type="ECO:0000256" key="4">
    <source>
        <dbReference type="SAM" id="MobiDB-lite"/>
    </source>
</evidence>
<dbReference type="InterPro" id="IPR015668">
    <property type="entry name" value="Bcl-9/Bcl-9l"/>
</dbReference>
<dbReference type="Proteomes" id="UP001044222">
    <property type="component" value="Chromosome 8"/>
</dbReference>
<feature type="region of interest" description="Disordered" evidence="4">
    <location>
        <begin position="1"/>
        <end position="30"/>
    </location>
</feature>
<organism evidence="5 6">
    <name type="scientific">Anguilla anguilla</name>
    <name type="common">European freshwater eel</name>
    <name type="synonym">Muraena anguilla</name>
    <dbReference type="NCBI Taxonomy" id="7936"/>
    <lineage>
        <taxon>Eukaryota</taxon>
        <taxon>Metazoa</taxon>
        <taxon>Chordata</taxon>
        <taxon>Craniata</taxon>
        <taxon>Vertebrata</taxon>
        <taxon>Euteleostomi</taxon>
        <taxon>Actinopterygii</taxon>
        <taxon>Neopterygii</taxon>
        <taxon>Teleostei</taxon>
        <taxon>Anguilliformes</taxon>
        <taxon>Anguillidae</taxon>
        <taxon>Anguilla</taxon>
    </lineage>
</organism>
<evidence type="ECO:0000313" key="6">
    <source>
        <dbReference type="Proteomes" id="UP001044222"/>
    </source>
</evidence>
<feature type="compositionally biased region" description="Pro residues" evidence="4">
    <location>
        <begin position="1"/>
        <end position="14"/>
    </location>
</feature>